<accession>A0A915J8B7</accession>
<protein>
    <submittedName>
        <fullName evidence="2">Uncharacterized protein</fullName>
    </submittedName>
</protein>
<name>A0A915J8B7_ROMCU</name>
<keyword evidence="1" id="KW-1185">Reference proteome</keyword>
<sequence>MRVRGQFTKSDFGKLYLKSTLKTGSPKRSSALTFLSTYSQTMLQVSTHGNNEVEFYAYLYYEPSWKANFDVLTLMLDESNLANLNWENSAHAKRYFACVAEFWKERTPGYPVLGYRSPICQYLKSQ</sequence>
<evidence type="ECO:0000313" key="1">
    <source>
        <dbReference type="Proteomes" id="UP000887565"/>
    </source>
</evidence>
<evidence type="ECO:0000313" key="2">
    <source>
        <dbReference type="WBParaSite" id="nRc.2.0.1.t22396-RA"/>
    </source>
</evidence>
<dbReference type="Proteomes" id="UP000887565">
    <property type="component" value="Unplaced"/>
</dbReference>
<reference evidence="2" key="1">
    <citation type="submission" date="2022-11" db="UniProtKB">
        <authorList>
            <consortium name="WormBaseParasite"/>
        </authorList>
    </citation>
    <scope>IDENTIFICATION</scope>
</reference>
<dbReference type="WBParaSite" id="nRc.2.0.1.t22396-RA">
    <property type="protein sequence ID" value="nRc.2.0.1.t22396-RA"/>
    <property type="gene ID" value="nRc.2.0.1.g22396"/>
</dbReference>
<organism evidence="1 2">
    <name type="scientific">Romanomermis culicivorax</name>
    <name type="common">Nematode worm</name>
    <dbReference type="NCBI Taxonomy" id="13658"/>
    <lineage>
        <taxon>Eukaryota</taxon>
        <taxon>Metazoa</taxon>
        <taxon>Ecdysozoa</taxon>
        <taxon>Nematoda</taxon>
        <taxon>Enoplea</taxon>
        <taxon>Dorylaimia</taxon>
        <taxon>Mermithida</taxon>
        <taxon>Mermithoidea</taxon>
        <taxon>Mermithidae</taxon>
        <taxon>Romanomermis</taxon>
    </lineage>
</organism>
<dbReference type="AlphaFoldDB" id="A0A915J8B7"/>
<proteinExistence type="predicted"/>